<organism evidence="1">
    <name type="scientific">Sediminibacterium sp. KACHI17</name>
    <dbReference type="NCBI Taxonomy" id="1751071"/>
    <lineage>
        <taxon>Bacteria</taxon>
        <taxon>Pseudomonadati</taxon>
        <taxon>Bacteroidota</taxon>
        <taxon>Chitinophagia</taxon>
        <taxon>Chitinophagales</taxon>
        <taxon>Chitinophagaceae</taxon>
        <taxon>Sediminibacterium</taxon>
    </lineage>
</organism>
<protein>
    <submittedName>
        <fullName evidence="1">Uncharacterized protein</fullName>
    </submittedName>
</protein>
<sequence>MHISASAQVPARRYDSSMKIGKAGYKVTCNNRNPEKNTINISPIGFSNEVRDFSFEIKGRILRAEVDDVNRDNYPDLLLYIYYGDTLNKGNIICISSEANNNVVPIGFPDIVDDPKLREGYRGFDEFRVMEGVVTRRFPLFTPDSLGAQPTGKMRQVMYRVVPAEKSGFKFQVSRTYDYVKQ</sequence>
<dbReference type="EMBL" id="AP029612">
    <property type="protein sequence ID" value="BFG71374.1"/>
    <property type="molecule type" value="Genomic_DNA"/>
</dbReference>
<gene>
    <name evidence="1" type="ORF">KACHI17_22550</name>
</gene>
<reference evidence="1" key="1">
    <citation type="submission" date="2024-02" db="EMBL/GenBank/DDBJ databases">
        <title>Sediminibacterium planktonica sp. nov. and Sediminibacterium longus sp. nov., isolated from surface lake and river water.</title>
        <authorList>
            <person name="Watanabe K."/>
            <person name="Takemine S."/>
            <person name="Ishii Y."/>
            <person name="Ogata Y."/>
            <person name="Shindo C."/>
            <person name="Suda W."/>
        </authorList>
    </citation>
    <scope>NUCLEOTIDE SEQUENCE</scope>
    <source>
        <strain evidence="1">KACHI17</strain>
    </source>
</reference>
<dbReference type="AlphaFoldDB" id="A0AAT9GKZ2"/>
<accession>A0AAT9GKZ2</accession>
<proteinExistence type="predicted"/>
<evidence type="ECO:0000313" key="1">
    <source>
        <dbReference type="EMBL" id="BFG71374.1"/>
    </source>
</evidence>
<name>A0AAT9GKZ2_9BACT</name>